<dbReference type="GO" id="GO:0016787">
    <property type="term" value="F:hydrolase activity"/>
    <property type="evidence" value="ECO:0007669"/>
    <property type="project" value="UniProtKB-KW"/>
</dbReference>
<dbReference type="InterPro" id="IPR015797">
    <property type="entry name" value="NUDIX_hydrolase-like_dom_sf"/>
</dbReference>
<accession>A0ABR9S9I2</accession>
<dbReference type="PROSITE" id="PS51462">
    <property type="entry name" value="NUDIX"/>
    <property type="match status" value="1"/>
</dbReference>
<dbReference type="Proteomes" id="UP000715965">
    <property type="component" value="Unassembled WGS sequence"/>
</dbReference>
<evidence type="ECO:0000313" key="8">
    <source>
        <dbReference type="EMBL" id="MBE7939009.1"/>
    </source>
</evidence>
<name>A0ABR9S9I2_9BURK</name>
<comment type="cofactor">
    <cofactor evidence="1">
        <name>Mn(2+)</name>
        <dbReference type="ChEBI" id="CHEBI:29035"/>
    </cofactor>
</comment>
<dbReference type="EMBL" id="JADDOJ010000001">
    <property type="protein sequence ID" value="MBE7939009.1"/>
    <property type="molecule type" value="Genomic_DNA"/>
</dbReference>
<keyword evidence="6" id="KW-0464">Manganese</keyword>
<evidence type="ECO:0000256" key="3">
    <source>
        <dbReference type="ARBA" id="ARBA00022723"/>
    </source>
</evidence>
<evidence type="ECO:0000313" key="9">
    <source>
        <dbReference type="Proteomes" id="UP000715965"/>
    </source>
</evidence>
<gene>
    <name evidence="8" type="ORF">IM725_00305</name>
</gene>
<protein>
    <submittedName>
        <fullName evidence="8">NUDIX hydrolase</fullName>
    </submittedName>
</protein>
<dbReference type="InterPro" id="IPR000086">
    <property type="entry name" value="NUDIX_hydrolase_dom"/>
</dbReference>
<dbReference type="CDD" id="cd18870">
    <property type="entry name" value="NUDIX_AcylCoAdiphos_Nudt19"/>
    <property type="match status" value="1"/>
</dbReference>
<evidence type="ECO:0000256" key="1">
    <source>
        <dbReference type="ARBA" id="ARBA00001936"/>
    </source>
</evidence>
<comment type="caution">
    <text evidence="8">The sequence shown here is derived from an EMBL/GenBank/DDBJ whole genome shotgun (WGS) entry which is preliminary data.</text>
</comment>
<reference evidence="8 9" key="1">
    <citation type="submission" date="2020-10" db="EMBL/GenBank/DDBJ databases">
        <title>Draft genome of Ramlibacter aquaticus LMG 30558.</title>
        <authorList>
            <person name="Props R."/>
        </authorList>
    </citation>
    <scope>NUCLEOTIDE SEQUENCE [LARGE SCALE GENOMIC DNA]</scope>
    <source>
        <strain evidence="8 9">LMG 30558</strain>
    </source>
</reference>
<comment type="cofactor">
    <cofactor evidence="2">
        <name>Mg(2+)</name>
        <dbReference type="ChEBI" id="CHEBI:18420"/>
    </cofactor>
</comment>
<dbReference type="PANTHER" id="PTHR12318:SF0">
    <property type="entry name" value="ACYL-COENZYME A DIPHOSPHATASE NUDT19"/>
    <property type="match status" value="1"/>
</dbReference>
<feature type="domain" description="Nudix hydrolase" evidence="7">
    <location>
        <begin position="11"/>
        <end position="180"/>
    </location>
</feature>
<proteinExistence type="predicted"/>
<dbReference type="RefSeq" id="WP_193778557.1">
    <property type="nucleotide sequence ID" value="NZ_JADDOJ010000001.1"/>
</dbReference>
<evidence type="ECO:0000259" key="7">
    <source>
        <dbReference type="PROSITE" id="PS51462"/>
    </source>
</evidence>
<dbReference type="InterPro" id="IPR039121">
    <property type="entry name" value="NUDT19"/>
</dbReference>
<evidence type="ECO:0000256" key="4">
    <source>
        <dbReference type="ARBA" id="ARBA00022801"/>
    </source>
</evidence>
<keyword evidence="4 8" id="KW-0378">Hydrolase</keyword>
<dbReference type="SUPFAM" id="SSF55811">
    <property type="entry name" value="Nudix"/>
    <property type="match status" value="1"/>
</dbReference>
<sequence length="260" mass="28299">MELNLERSQAPVRDAATVVLLRDGALGLEVFMLRRHAQSDVLGGAYVFPGGKVDEADLLAQAQGRLDVPDAQLHASLGEAALSPAQAAAVVAAALREMAEECGVRLAASALVPWTRWITPPIGGVMRKRFDTRFFLAAHPEDQVAVHDNHEADASAWLRPREALERYWAREIELAPPQIQGLAHLARHGRVEAALAEARSRLPPLVQPEPFQDGPERGMCYPGDACHPVRERAFPGPSRLHLRAGRLEPPGGFEAFFSGD</sequence>
<keyword evidence="3" id="KW-0479">Metal-binding</keyword>
<dbReference type="PANTHER" id="PTHR12318">
    <property type="entry name" value="TESTOSTERONE-REGULATED PROTEIN RP2"/>
    <property type="match status" value="1"/>
</dbReference>
<keyword evidence="9" id="KW-1185">Reference proteome</keyword>
<keyword evidence="5" id="KW-0460">Magnesium</keyword>
<evidence type="ECO:0000256" key="6">
    <source>
        <dbReference type="ARBA" id="ARBA00023211"/>
    </source>
</evidence>
<dbReference type="Gene3D" id="3.90.79.10">
    <property type="entry name" value="Nucleoside Triphosphate Pyrophosphohydrolase"/>
    <property type="match status" value="2"/>
</dbReference>
<evidence type="ECO:0000256" key="2">
    <source>
        <dbReference type="ARBA" id="ARBA00001946"/>
    </source>
</evidence>
<organism evidence="8 9">
    <name type="scientific">Ramlibacter aquaticus</name>
    <dbReference type="NCBI Taxonomy" id="2780094"/>
    <lineage>
        <taxon>Bacteria</taxon>
        <taxon>Pseudomonadati</taxon>
        <taxon>Pseudomonadota</taxon>
        <taxon>Betaproteobacteria</taxon>
        <taxon>Burkholderiales</taxon>
        <taxon>Comamonadaceae</taxon>
        <taxon>Ramlibacter</taxon>
    </lineage>
</organism>
<evidence type="ECO:0000256" key="5">
    <source>
        <dbReference type="ARBA" id="ARBA00022842"/>
    </source>
</evidence>